<accession>A0A5C6LRZ5</accession>
<keyword evidence="1" id="KW-0812">Transmembrane</keyword>
<dbReference type="EMBL" id="VOHS01000028">
    <property type="protein sequence ID" value="TWV97497.1"/>
    <property type="molecule type" value="Genomic_DNA"/>
</dbReference>
<organism evidence="2 3">
    <name type="scientific">Chitinophaga pinensis</name>
    <dbReference type="NCBI Taxonomy" id="79329"/>
    <lineage>
        <taxon>Bacteria</taxon>
        <taxon>Pseudomonadati</taxon>
        <taxon>Bacteroidota</taxon>
        <taxon>Chitinophagia</taxon>
        <taxon>Chitinophagales</taxon>
        <taxon>Chitinophagaceae</taxon>
        <taxon>Chitinophaga</taxon>
    </lineage>
</organism>
<dbReference type="RefSeq" id="WP_146307075.1">
    <property type="nucleotide sequence ID" value="NZ_VOHS01000028.1"/>
</dbReference>
<gene>
    <name evidence="2" type="ORF">FEF09_21855</name>
</gene>
<keyword evidence="1" id="KW-1133">Transmembrane helix</keyword>
<feature type="transmembrane region" description="Helical" evidence="1">
    <location>
        <begin position="36"/>
        <end position="63"/>
    </location>
</feature>
<sequence>MPAIATFLSSLELFILITYMTIALKNAYQQSFFRSLIKAVALSVIYGIFIAAGFAIIALSALIM</sequence>
<keyword evidence="3" id="KW-1185">Reference proteome</keyword>
<protein>
    <submittedName>
        <fullName evidence="2">Uncharacterized protein</fullName>
    </submittedName>
</protein>
<evidence type="ECO:0000256" key="1">
    <source>
        <dbReference type="SAM" id="Phobius"/>
    </source>
</evidence>
<name>A0A5C6LRZ5_9BACT</name>
<evidence type="ECO:0000313" key="3">
    <source>
        <dbReference type="Proteomes" id="UP000318815"/>
    </source>
</evidence>
<feature type="transmembrane region" description="Helical" evidence="1">
    <location>
        <begin position="6"/>
        <end position="24"/>
    </location>
</feature>
<proteinExistence type="predicted"/>
<dbReference type="AlphaFoldDB" id="A0A5C6LRZ5"/>
<comment type="caution">
    <text evidence="2">The sequence shown here is derived from an EMBL/GenBank/DDBJ whole genome shotgun (WGS) entry which is preliminary data.</text>
</comment>
<keyword evidence="1" id="KW-0472">Membrane</keyword>
<dbReference type="Proteomes" id="UP000318815">
    <property type="component" value="Unassembled WGS sequence"/>
</dbReference>
<evidence type="ECO:0000313" key="2">
    <source>
        <dbReference type="EMBL" id="TWV97497.1"/>
    </source>
</evidence>
<reference evidence="2 3" key="1">
    <citation type="submission" date="2019-08" db="EMBL/GenBank/DDBJ databases">
        <title>Whole genome sequencing of chitin degrading bacteria Chitinophaga pinensis YS16.</title>
        <authorList>
            <person name="Singh R.P."/>
            <person name="Manchanda G."/>
            <person name="Maurya I.K."/>
            <person name="Joshi N.K."/>
            <person name="Srivastava A.K."/>
        </authorList>
    </citation>
    <scope>NUCLEOTIDE SEQUENCE [LARGE SCALE GENOMIC DNA]</scope>
    <source>
        <strain evidence="2 3">YS-16</strain>
    </source>
</reference>